<keyword evidence="1" id="KW-0547">Nucleotide-binding</keyword>
<dbReference type="InterPro" id="IPR011990">
    <property type="entry name" value="TPR-like_helical_dom_sf"/>
</dbReference>
<organism evidence="4 5">
    <name type="scientific">Roseateles toxinivorans</name>
    <dbReference type="NCBI Taxonomy" id="270368"/>
    <lineage>
        <taxon>Bacteria</taxon>
        <taxon>Pseudomonadati</taxon>
        <taxon>Pseudomonadota</taxon>
        <taxon>Betaproteobacteria</taxon>
        <taxon>Burkholderiales</taxon>
        <taxon>Sphaerotilaceae</taxon>
        <taxon>Roseateles</taxon>
    </lineage>
</organism>
<keyword evidence="2" id="KW-0067">ATP-binding</keyword>
<evidence type="ECO:0000313" key="4">
    <source>
        <dbReference type="EMBL" id="TDP74334.1"/>
    </source>
</evidence>
<comment type="caution">
    <text evidence="4">The sequence shown here is derived from an EMBL/GenBank/DDBJ whole genome shotgun (WGS) entry which is preliminary data.</text>
</comment>
<dbReference type="InterPro" id="IPR041664">
    <property type="entry name" value="AAA_16"/>
</dbReference>
<dbReference type="GO" id="GO:0005524">
    <property type="term" value="F:ATP binding"/>
    <property type="evidence" value="ECO:0007669"/>
    <property type="project" value="UniProtKB-KW"/>
</dbReference>
<feature type="domain" description="Bacterial transcriptional activator" evidence="3">
    <location>
        <begin position="85"/>
        <end position="241"/>
    </location>
</feature>
<gene>
    <name evidence="4" type="ORF">DES47_101391</name>
</gene>
<dbReference type="InParanoid" id="A0A4R6QS42"/>
<evidence type="ECO:0000256" key="1">
    <source>
        <dbReference type="ARBA" id="ARBA00022741"/>
    </source>
</evidence>
<keyword evidence="5" id="KW-1185">Reference proteome</keyword>
<dbReference type="SUPFAM" id="SSF52540">
    <property type="entry name" value="P-loop containing nucleoside triphosphate hydrolases"/>
    <property type="match status" value="1"/>
</dbReference>
<proteinExistence type="predicted"/>
<dbReference type="PANTHER" id="PTHR16305">
    <property type="entry name" value="TESTICULAR SOLUBLE ADENYLYL CYCLASE"/>
    <property type="match status" value="1"/>
</dbReference>
<dbReference type="InterPro" id="IPR036388">
    <property type="entry name" value="WH-like_DNA-bd_sf"/>
</dbReference>
<sequence length="1134" mass="120907">MTLSDPDPDPGSAGVSAVPPAPRLCLLGLPRIVTPDRADHLLERRDAALLAMLVLRGAMPRAQAAESLWPGLPAQKAQTNLRQRLFRLKQAVSAGLVLGQATLRLGPGLAHDLQPQALAAPVVAQDALLLGGLDYADCGPLGEWVEEARAKWRQQRRTAWASRAEALEAAGRLAEALPWAQGLALEHADSEHAHRRVMRLHYRRGDRAAALAAFRSCQQALMREAGASPGDETQALAALIERSADLSTAPATAARAVTLLRPPLLVGREAEWSLLAAARGRGQWLLLEGEAGIGKSRLAEDFARSCGPVQSVKAYAGDAGTPYALLARALRLLLPQLPAPPDWARAELARLLPELGPSPEPRLEVLRLRQALAEALKPWADQGLGSLVLDDLQWADAASLDGLLAWLAPASPNLPWVVFVVRSGEPAAALRAWVAEQALERMGALTLRPLPESSIADFVQALDLPQLDGSARQTLAVTLLRRTGGRPLFMLELLRAGGGLLPAEGSLAEAEPRQLLAMIETRLLALSAPALKLARVAALMGPAFSVALAAEVLRLHPIDLVDPLRELQAAQLMGEQGLAFDLAQEALQGSVPEAIAALLHRAIAAALHQQQAAAPSVVASHWAAAGEWPAAARLFELAAQAALAASRRVEELGFLDRAAHYYSKAGAQDGVFRVAHRALSAAMSVETPAATQARVDALQLMAGDDGQRLTALLAASRYRLCLSDGAGALLPSGQALRLAQALGRHDLETVAAGWHGMALTLTGDLAQGLACCERARGTAERLDDVRARLDFHGAHGYVLFCAARYTEALAPLRLAAALAESLGDLSEAMEQHCNVAVCLTALGEREAALVTGEQMLGLWRRMGEPPGLAAATNHVHLATSYFGLGRYREALDLLPWALAQFRQGEAPAWVVITENRLARIHLRLGQIARARQLMTPLPAGADAGNRAARQVLVARLDALAGKRVLPALLAAHPSLPDTLDLADRCSYELLLASLLPPEESLAWCERVLARVAADNAPVRLHAGLRQADALRRLGRHPEAARHARAAVALAAQSSALDMDPAELWWLAFQALRDAGEETAARQALAKGRAWIASCLPHVPDAFMPSFRERNPFNRALLAARLPGEPAERGAHSMS</sequence>
<protein>
    <submittedName>
        <fullName evidence="4">Transcriptional activator</fullName>
    </submittedName>
</protein>
<dbReference type="Proteomes" id="UP000295361">
    <property type="component" value="Unassembled WGS sequence"/>
</dbReference>
<dbReference type="Pfam" id="PF13191">
    <property type="entry name" value="AAA_16"/>
    <property type="match status" value="1"/>
</dbReference>
<evidence type="ECO:0000313" key="5">
    <source>
        <dbReference type="Proteomes" id="UP000295361"/>
    </source>
</evidence>
<dbReference type="GO" id="GO:0004016">
    <property type="term" value="F:adenylate cyclase activity"/>
    <property type="evidence" value="ECO:0007669"/>
    <property type="project" value="TreeGrafter"/>
</dbReference>
<dbReference type="InterPro" id="IPR027417">
    <property type="entry name" value="P-loop_NTPase"/>
</dbReference>
<name>A0A4R6QS42_9BURK</name>
<dbReference type="SMART" id="SM01043">
    <property type="entry name" value="BTAD"/>
    <property type="match status" value="1"/>
</dbReference>
<dbReference type="Gene3D" id="1.10.10.10">
    <property type="entry name" value="Winged helix-like DNA-binding domain superfamily/Winged helix DNA-binding domain"/>
    <property type="match status" value="1"/>
</dbReference>
<dbReference type="PANTHER" id="PTHR16305:SF35">
    <property type="entry name" value="TRANSCRIPTIONAL ACTIVATOR DOMAIN"/>
    <property type="match status" value="1"/>
</dbReference>
<dbReference type="EMBL" id="SNXS01000001">
    <property type="protein sequence ID" value="TDP74334.1"/>
    <property type="molecule type" value="Genomic_DNA"/>
</dbReference>
<dbReference type="SUPFAM" id="SSF48452">
    <property type="entry name" value="TPR-like"/>
    <property type="match status" value="2"/>
</dbReference>
<dbReference type="Gene3D" id="1.25.40.10">
    <property type="entry name" value="Tetratricopeptide repeat domain"/>
    <property type="match status" value="3"/>
</dbReference>
<dbReference type="GO" id="GO:0005737">
    <property type="term" value="C:cytoplasm"/>
    <property type="evidence" value="ECO:0007669"/>
    <property type="project" value="TreeGrafter"/>
</dbReference>
<dbReference type="InterPro" id="IPR005158">
    <property type="entry name" value="BTAD"/>
</dbReference>
<accession>A0A4R6QS42</accession>
<evidence type="ECO:0000256" key="2">
    <source>
        <dbReference type="ARBA" id="ARBA00022840"/>
    </source>
</evidence>
<reference evidence="4 5" key="1">
    <citation type="submission" date="2019-03" db="EMBL/GenBank/DDBJ databases">
        <title>Genomic Encyclopedia of Type Strains, Phase IV (KMG-IV): sequencing the most valuable type-strain genomes for metagenomic binning, comparative biology and taxonomic classification.</title>
        <authorList>
            <person name="Goeker M."/>
        </authorList>
    </citation>
    <scope>NUCLEOTIDE SEQUENCE [LARGE SCALE GENOMIC DNA]</scope>
    <source>
        <strain evidence="4 5">DSM 16998</strain>
    </source>
</reference>
<evidence type="ECO:0000259" key="3">
    <source>
        <dbReference type="SMART" id="SM01043"/>
    </source>
</evidence>
<dbReference type="Pfam" id="PF03704">
    <property type="entry name" value="BTAD"/>
    <property type="match status" value="1"/>
</dbReference>
<dbReference type="AlphaFoldDB" id="A0A4R6QS42"/>